<organism evidence="16 17">
    <name type="scientific">Lacibacter cauensis</name>
    <dbReference type="NCBI Taxonomy" id="510947"/>
    <lineage>
        <taxon>Bacteria</taxon>
        <taxon>Pseudomonadati</taxon>
        <taxon>Bacteroidota</taxon>
        <taxon>Chitinophagia</taxon>
        <taxon>Chitinophagales</taxon>
        <taxon>Chitinophagaceae</taxon>
        <taxon>Lacibacter</taxon>
    </lineage>
</organism>
<comment type="function">
    <text evidence="8 15">Functions in the N-end rule pathway of protein degradation where it conjugates Leu, Phe and, less efficiently, Met from aminoacyl-tRNAs to the N-termini of proteins containing an N-terminal arginine or lysine.</text>
</comment>
<dbReference type="PANTHER" id="PTHR30098">
    <property type="entry name" value="LEUCYL/PHENYLALANYL-TRNA--PROTEIN TRANSFERASE"/>
    <property type="match status" value="1"/>
</dbReference>
<evidence type="ECO:0000256" key="7">
    <source>
        <dbReference type="ARBA" id="ARBA00051538"/>
    </source>
</evidence>
<proteinExistence type="inferred from homology"/>
<evidence type="ECO:0000256" key="4">
    <source>
        <dbReference type="ARBA" id="ARBA00023315"/>
    </source>
</evidence>
<evidence type="ECO:0000256" key="8">
    <source>
        <dbReference type="ARBA" id="ARBA00054043"/>
    </source>
</evidence>
<dbReference type="Gene3D" id="3.30.70.3550">
    <property type="entry name" value="Leucyl/phenylalanyl-tRNA-protein transferase, N-terminal domain"/>
    <property type="match status" value="1"/>
</dbReference>
<evidence type="ECO:0000313" key="17">
    <source>
        <dbReference type="Proteomes" id="UP000316167"/>
    </source>
</evidence>
<evidence type="ECO:0000256" key="10">
    <source>
        <dbReference type="ARBA" id="ARBA00066767"/>
    </source>
</evidence>
<evidence type="ECO:0000256" key="13">
    <source>
        <dbReference type="ARBA" id="ARBA00077165"/>
    </source>
</evidence>
<name>A0A562SFZ3_9BACT</name>
<dbReference type="FunFam" id="3.30.70.3550:FF:000001">
    <property type="entry name" value="Leucyl/phenylalanyl-tRNA--protein transferase"/>
    <property type="match status" value="1"/>
</dbReference>
<comment type="caution">
    <text evidence="16">The sequence shown here is derived from an EMBL/GenBank/DDBJ whole genome shotgun (WGS) entry which is preliminary data.</text>
</comment>
<dbReference type="PANTHER" id="PTHR30098:SF2">
    <property type="entry name" value="LEUCYL_PHENYLALANYL-TRNA--PROTEIN TRANSFERASE"/>
    <property type="match status" value="1"/>
</dbReference>
<evidence type="ECO:0000256" key="15">
    <source>
        <dbReference type="HAMAP-Rule" id="MF_00688"/>
    </source>
</evidence>
<dbReference type="Gene3D" id="3.40.630.70">
    <property type="entry name" value="Leucyl/phenylalanyl-tRNA-protein transferase, C-terminal domain"/>
    <property type="match status" value="1"/>
</dbReference>
<reference evidence="16 17" key="1">
    <citation type="journal article" date="2015" name="Stand. Genomic Sci.">
        <title>Genomic Encyclopedia of Bacterial and Archaeal Type Strains, Phase III: the genomes of soil and plant-associated and newly described type strains.</title>
        <authorList>
            <person name="Whitman W.B."/>
            <person name="Woyke T."/>
            <person name="Klenk H.P."/>
            <person name="Zhou Y."/>
            <person name="Lilburn T.G."/>
            <person name="Beck B.J."/>
            <person name="De Vos P."/>
            <person name="Vandamme P."/>
            <person name="Eisen J.A."/>
            <person name="Garrity G."/>
            <person name="Hugenholtz P."/>
            <person name="Kyrpides N.C."/>
        </authorList>
    </citation>
    <scope>NUCLEOTIDE SEQUENCE [LARGE SCALE GENOMIC DNA]</scope>
    <source>
        <strain evidence="16 17">CGMCC 1.7271</strain>
    </source>
</reference>
<dbReference type="InterPro" id="IPR016181">
    <property type="entry name" value="Acyl_CoA_acyltransferase"/>
</dbReference>
<dbReference type="NCBIfam" id="TIGR00667">
    <property type="entry name" value="aat"/>
    <property type="match status" value="1"/>
</dbReference>
<dbReference type="GO" id="GO:0005737">
    <property type="term" value="C:cytoplasm"/>
    <property type="evidence" value="ECO:0007669"/>
    <property type="project" value="UniProtKB-SubCell"/>
</dbReference>
<dbReference type="Proteomes" id="UP000316167">
    <property type="component" value="Unassembled WGS sequence"/>
</dbReference>
<dbReference type="InterPro" id="IPR042221">
    <property type="entry name" value="Leu/Phe-tRNA_Trfase_N"/>
</dbReference>
<keyword evidence="3 15" id="KW-0808">Transferase</keyword>
<dbReference type="InterPro" id="IPR004616">
    <property type="entry name" value="Leu/Phe-tRNA_Trfase"/>
</dbReference>
<dbReference type="EC" id="2.3.2.6" evidence="10 15"/>
<keyword evidence="2 15" id="KW-0963">Cytoplasm</keyword>
<evidence type="ECO:0000256" key="1">
    <source>
        <dbReference type="ARBA" id="ARBA00004496"/>
    </source>
</evidence>
<dbReference type="AlphaFoldDB" id="A0A562SFZ3"/>
<dbReference type="EMBL" id="VLLE01000005">
    <property type="protein sequence ID" value="TWI80259.1"/>
    <property type="molecule type" value="Genomic_DNA"/>
</dbReference>
<evidence type="ECO:0000256" key="5">
    <source>
        <dbReference type="ARBA" id="ARBA00050607"/>
    </source>
</evidence>
<dbReference type="HAMAP" id="MF_00688">
    <property type="entry name" value="Leu_Phe_trans"/>
    <property type="match status" value="1"/>
</dbReference>
<evidence type="ECO:0000313" key="16">
    <source>
        <dbReference type="EMBL" id="TWI80259.1"/>
    </source>
</evidence>
<evidence type="ECO:0000256" key="14">
    <source>
        <dbReference type="ARBA" id="ARBA00083640"/>
    </source>
</evidence>
<evidence type="ECO:0000256" key="9">
    <source>
        <dbReference type="ARBA" id="ARBA00061535"/>
    </source>
</evidence>
<dbReference type="Pfam" id="PF03588">
    <property type="entry name" value="Leu_Phe_trans"/>
    <property type="match status" value="1"/>
</dbReference>
<keyword evidence="4 15" id="KW-0012">Acyltransferase</keyword>
<comment type="subcellular location">
    <subcellularLocation>
        <location evidence="1 15">Cytoplasm</location>
    </subcellularLocation>
</comment>
<evidence type="ECO:0000256" key="11">
    <source>
        <dbReference type="ARBA" id="ARBA00074372"/>
    </source>
</evidence>
<dbReference type="RefSeq" id="WP_144887099.1">
    <property type="nucleotide sequence ID" value="NZ_VLLE01000005.1"/>
</dbReference>
<evidence type="ECO:0000256" key="3">
    <source>
        <dbReference type="ARBA" id="ARBA00022679"/>
    </source>
</evidence>
<evidence type="ECO:0000256" key="12">
    <source>
        <dbReference type="ARBA" id="ARBA00077136"/>
    </source>
</evidence>
<dbReference type="GO" id="GO:0030163">
    <property type="term" value="P:protein catabolic process"/>
    <property type="evidence" value="ECO:0007669"/>
    <property type="project" value="UniProtKB-UniRule"/>
</dbReference>
<dbReference type="InterPro" id="IPR042203">
    <property type="entry name" value="Leu/Phe-tRNA_Trfase_C"/>
</dbReference>
<evidence type="ECO:0000256" key="6">
    <source>
        <dbReference type="ARBA" id="ARBA00050652"/>
    </source>
</evidence>
<sequence>MNVALLTDELWFPPAEKAKANGLLAIGGDLKTERLLLAYRSGIFPWFNDDEPPLWWCPDPRCVVFPDELYISKSMQQLLKRNAFEYRFNTAFEEVIHLCGQTRKLLEGTWITAEIEEAYCKLHNMSYAFSAEAWLNNELVGGLYGIRLGNIFFGESMFSKVSNASKYAFIKLVQQLQKDGVVLIDCQIHTAHLESLGARMIPRKEFLQILATNT</sequence>
<dbReference type="GO" id="GO:0008914">
    <property type="term" value="F:leucyl-tRNA--protein transferase activity"/>
    <property type="evidence" value="ECO:0007669"/>
    <property type="project" value="UniProtKB-UniRule"/>
</dbReference>
<comment type="catalytic activity">
    <reaction evidence="7 15">
        <text>N-terminal L-lysyl-[protein] + L-leucyl-tRNA(Leu) = N-terminal L-leucyl-L-lysyl-[protein] + tRNA(Leu) + H(+)</text>
        <dbReference type="Rhea" id="RHEA:12340"/>
        <dbReference type="Rhea" id="RHEA-COMP:9613"/>
        <dbReference type="Rhea" id="RHEA-COMP:9622"/>
        <dbReference type="Rhea" id="RHEA-COMP:12670"/>
        <dbReference type="Rhea" id="RHEA-COMP:12671"/>
        <dbReference type="ChEBI" id="CHEBI:15378"/>
        <dbReference type="ChEBI" id="CHEBI:65249"/>
        <dbReference type="ChEBI" id="CHEBI:78442"/>
        <dbReference type="ChEBI" id="CHEBI:78494"/>
        <dbReference type="ChEBI" id="CHEBI:133043"/>
        <dbReference type="EC" id="2.3.2.6"/>
    </reaction>
</comment>
<dbReference type="SUPFAM" id="SSF55729">
    <property type="entry name" value="Acyl-CoA N-acyltransferases (Nat)"/>
    <property type="match status" value="1"/>
</dbReference>
<accession>A0A562SFZ3</accession>
<dbReference type="OrthoDB" id="9790282at2"/>
<comment type="catalytic activity">
    <reaction evidence="5 15">
        <text>L-phenylalanyl-tRNA(Phe) + an N-terminal L-alpha-aminoacyl-[protein] = an N-terminal L-phenylalanyl-L-alpha-aminoacyl-[protein] + tRNA(Phe)</text>
        <dbReference type="Rhea" id="RHEA:43632"/>
        <dbReference type="Rhea" id="RHEA-COMP:9668"/>
        <dbReference type="Rhea" id="RHEA-COMP:9699"/>
        <dbReference type="Rhea" id="RHEA-COMP:10636"/>
        <dbReference type="Rhea" id="RHEA-COMP:10637"/>
        <dbReference type="ChEBI" id="CHEBI:78442"/>
        <dbReference type="ChEBI" id="CHEBI:78531"/>
        <dbReference type="ChEBI" id="CHEBI:78597"/>
        <dbReference type="ChEBI" id="CHEBI:83561"/>
        <dbReference type="EC" id="2.3.2.6"/>
    </reaction>
</comment>
<evidence type="ECO:0000256" key="2">
    <source>
        <dbReference type="ARBA" id="ARBA00022490"/>
    </source>
</evidence>
<comment type="catalytic activity">
    <reaction evidence="6 15">
        <text>N-terminal L-arginyl-[protein] + L-leucyl-tRNA(Leu) = N-terminal L-leucyl-L-arginyl-[protein] + tRNA(Leu) + H(+)</text>
        <dbReference type="Rhea" id="RHEA:50416"/>
        <dbReference type="Rhea" id="RHEA-COMP:9613"/>
        <dbReference type="Rhea" id="RHEA-COMP:9622"/>
        <dbReference type="Rhea" id="RHEA-COMP:12672"/>
        <dbReference type="Rhea" id="RHEA-COMP:12673"/>
        <dbReference type="ChEBI" id="CHEBI:15378"/>
        <dbReference type="ChEBI" id="CHEBI:64719"/>
        <dbReference type="ChEBI" id="CHEBI:78442"/>
        <dbReference type="ChEBI" id="CHEBI:78494"/>
        <dbReference type="ChEBI" id="CHEBI:133044"/>
        <dbReference type="EC" id="2.3.2.6"/>
    </reaction>
</comment>
<protein>
    <recommendedName>
        <fullName evidence="11 15">Leucyl/phenylalanyl-tRNA--protein transferase</fullName>
        <ecNumber evidence="10 15">2.3.2.6</ecNumber>
    </recommendedName>
    <alternativeName>
        <fullName evidence="12 15">L/F-transferase</fullName>
    </alternativeName>
    <alternativeName>
        <fullName evidence="13 15">Leucyltransferase</fullName>
    </alternativeName>
    <alternativeName>
        <fullName evidence="14 15">Phenyalanyltransferase</fullName>
    </alternativeName>
</protein>
<comment type="similarity">
    <text evidence="9 15">Belongs to the L/F-transferase family.</text>
</comment>
<gene>
    <name evidence="15" type="primary">aat</name>
    <name evidence="16" type="ORF">IQ13_2931</name>
</gene>
<keyword evidence="17" id="KW-1185">Reference proteome</keyword>